<dbReference type="InterPro" id="IPR036695">
    <property type="entry name" value="Arg-tRNA-synth_N_sf"/>
</dbReference>
<dbReference type="AlphaFoldDB" id="K1T0G7"/>
<reference evidence="2" key="1">
    <citation type="journal article" date="2013" name="Environ. Microbiol.">
        <title>Microbiota from the distal guts of lean and obese adolescents exhibit partial functional redundancy besides clear differences in community structure.</title>
        <authorList>
            <person name="Ferrer M."/>
            <person name="Ruiz A."/>
            <person name="Lanza F."/>
            <person name="Haange S.B."/>
            <person name="Oberbach A."/>
            <person name="Till H."/>
            <person name="Bargiela R."/>
            <person name="Campoy C."/>
            <person name="Segura M.T."/>
            <person name="Richter M."/>
            <person name="von Bergen M."/>
            <person name="Seifert J."/>
            <person name="Suarez A."/>
        </authorList>
    </citation>
    <scope>NUCLEOTIDE SEQUENCE</scope>
</reference>
<dbReference type="GO" id="GO:0004814">
    <property type="term" value="F:arginine-tRNA ligase activity"/>
    <property type="evidence" value="ECO:0007669"/>
    <property type="project" value="InterPro"/>
</dbReference>
<keyword evidence="2" id="KW-0436">Ligase</keyword>
<dbReference type="GO" id="GO:0005524">
    <property type="term" value="F:ATP binding"/>
    <property type="evidence" value="ECO:0007669"/>
    <property type="project" value="InterPro"/>
</dbReference>
<organism evidence="2">
    <name type="scientific">human gut metagenome</name>
    <dbReference type="NCBI Taxonomy" id="408170"/>
    <lineage>
        <taxon>unclassified sequences</taxon>
        <taxon>metagenomes</taxon>
        <taxon>organismal metagenomes</taxon>
    </lineage>
</organism>
<evidence type="ECO:0000259" key="1">
    <source>
        <dbReference type="SMART" id="SM01016"/>
    </source>
</evidence>
<gene>
    <name evidence="2" type="ORF">LEA_09839</name>
</gene>
<dbReference type="EMBL" id="AJWY01006606">
    <property type="protein sequence ID" value="EKC66387.1"/>
    <property type="molecule type" value="Genomic_DNA"/>
</dbReference>
<protein>
    <submittedName>
        <fullName evidence="2">Arginyl-tRNA synthetase</fullName>
    </submittedName>
</protein>
<dbReference type="Gene3D" id="3.30.1360.70">
    <property type="entry name" value="Arginyl tRNA synthetase N-terminal domain"/>
    <property type="match status" value="1"/>
</dbReference>
<dbReference type="GO" id="GO:0005737">
    <property type="term" value="C:cytoplasm"/>
    <property type="evidence" value="ECO:0007669"/>
    <property type="project" value="InterPro"/>
</dbReference>
<feature type="non-terminal residue" evidence="2">
    <location>
        <position position="123"/>
    </location>
</feature>
<dbReference type="Pfam" id="PF03485">
    <property type="entry name" value="Arg_tRNA_synt_N"/>
    <property type="match status" value="1"/>
</dbReference>
<feature type="domain" description="Arginyl tRNA synthetase N-terminal" evidence="1">
    <location>
        <begin position="5"/>
        <end position="87"/>
    </location>
</feature>
<dbReference type="InterPro" id="IPR005148">
    <property type="entry name" value="Arg-tRNA-synth_N"/>
</dbReference>
<evidence type="ECO:0000313" key="2">
    <source>
        <dbReference type="EMBL" id="EKC66387.1"/>
    </source>
</evidence>
<dbReference type="SUPFAM" id="SSF55190">
    <property type="entry name" value="Arginyl-tRNA synthetase (ArgRS), N-terminal 'additional' domain"/>
    <property type="match status" value="1"/>
</dbReference>
<accession>K1T0G7</accession>
<sequence>MNIETFISEAVRRSVEALYGPLGDEQLQIQKTRREFEGDYTLVTFPLLRRSRKSPEATATEIGEYMRANIPQIASFNVIKGFLNLSLDSSFWGERFAEIAADASYGEAPATGRTIMIEYSSPN</sequence>
<keyword evidence="2" id="KW-0030">Aminoacyl-tRNA synthetase</keyword>
<proteinExistence type="predicted"/>
<dbReference type="SMART" id="SM01016">
    <property type="entry name" value="Arg_tRNA_synt_N"/>
    <property type="match status" value="1"/>
</dbReference>
<name>K1T0G7_9ZZZZ</name>
<comment type="caution">
    <text evidence="2">The sequence shown here is derived from an EMBL/GenBank/DDBJ whole genome shotgun (WGS) entry which is preliminary data.</text>
</comment>
<dbReference type="GO" id="GO:0006420">
    <property type="term" value="P:arginyl-tRNA aminoacylation"/>
    <property type="evidence" value="ECO:0007669"/>
    <property type="project" value="InterPro"/>
</dbReference>